<keyword evidence="3" id="KW-1185">Reference proteome</keyword>
<sequence>METVIWMPVLLLGIVLIAQVSVWLLAQHTAQAAASAALDSARVDGGSAASGRAAGQQLLQGGGLGRIRDPRLEVQRGTDTVTVTVEGRVPTLLPLLDLHIARRATAPVERYTPDGAR</sequence>
<dbReference type="Proteomes" id="UP000612808">
    <property type="component" value="Unassembled WGS sequence"/>
</dbReference>
<organism evidence="2 3">
    <name type="scientific">Actinocatenispora rupis</name>
    <dbReference type="NCBI Taxonomy" id="519421"/>
    <lineage>
        <taxon>Bacteria</taxon>
        <taxon>Bacillati</taxon>
        <taxon>Actinomycetota</taxon>
        <taxon>Actinomycetes</taxon>
        <taxon>Micromonosporales</taxon>
        <taxon>Micromonosporaceae</taxon>
        <taxon>Actinocatenispora</taxon>
    </lineage>
</organism>
<accession>A0A8J3J525</accession>
<dbReference type="AlphaFoldDB" id="A0A8J3J525"/>
<dbReference type="InterPro" id="IPR012495">
    <property type="entry name" value="TadE-like_dom"/>
</dbReference>
<dbReference type="Pfam" id="PF07811">
    <property type="entry name" value="TadE"/>
    <property type="match status" value="1"/>
</dbReference>
<comment type="caution">
    <text evidence="2">The sequence shown here is derived from an EMBL/GenBank/DDBJ whole genome shotgun (WGS) entry which is preliminary data.</text>
</comment>
<gene>
    <name evidence="2" type="ORF">Aru02nite_57690</name>
</gene>
<name>A0A8J3J525_9ACTN</name>
<reference evidence="2" key="1">
    <citation type="submission" date="2021-01" db="EMBL/GenBank/DDBJ databases">
        <title>Whole genome shotgun sequence of Actinocatenispora rupis NBRC 107355.</title>
        <authorList>
            <person name="Komaki H."/>
            <person name="Tamura T."/>
        </authorList>
    </citation>
    <scope>NUCLEOTIDE SEQUENCE</scope>
    <source>
        <strain evidence="2">NBRC 107355</strain>
    </source>
</reference>
<feature type="domain" description="TadE-like" evidence="1">
    <location>
        <begin position="2"/>
        <end position="37"/>
    </location>
</feature>
<evidence type="ECO:0000313" key="3">
    <source>
        <dbReference type="Proteomes" id="UP000612808"/>
    </source>
</evidence>
<dbReference type="EMBL" id="BOMB01000034">
    <property type="protein sequence ID" value="GID14880.1"/>
    <property type="molecule type" value="Genomic_DNA"/>
</dbReference>
<proteinExistence type="predicted"/>
<evidence type="ECO:0000259" key="1">
    <source>
        <dbReference type="Pfam" id="PF07811"/>
    </source>
</evidence>
<evidence type="ECO:0000313" key="2">
    <source>
        <dbReference type="EMBL" id="GID14880.1"/>
    </source>
</evidence>
<protein>
    <recommendedName>
        <fullName evidence="1">TadE-like domain-containing protein</fullName>
    </recommendedName>
</protein>